<reference evidence="2 3" key="1">
    <citation type="journal article" date="2024" name="Nat. Commun.">
        <title>Phylogenomics reveals the evolutionary origins of lichenization in chlorophyte algae.</title>
        <authorList>
            <person name="Puginier C."/>
            <person name="Libourel C."/>
            <person name="Otte J."/>
            <person name="Skaloud P."/>
            <person name="Haon M."/>
            <person name="Grisel S."/>
            <person name="Petersen M."/>
            <person name="Berrin J.G."/>
            <person name="Delaux P.M."/>
            <person name="Dal Grande F."/>
            <person name="Keller J."/>
        </authorList>
    </citation>
    <scope>NUCLEOTIDE SEQUENCE [LARGE SCALE GENOMIC DNA]</scope>
    <source>
        <strain evidence="2 3">SAG 2523</strain>
    </source>
</reference>
<evidence type="ECO:0000256" key="1">
    <source>
        <dbReference type="SAM" id="Coils"/>
    </source>
</evidence>
<gene>
    <name evidence="2" type="ORF">WJX84_000675</name>
</gene>
<organism evidence="2 3">
    <name type="scientific">Apatococcus fuscideae</name>
    <dbReference type="NCBI Taxonomy" id="2026836"/>
    <lineage>
        <taxon>Eukaryota</taxon>
        <taxon>Viridiplantae</taxon>
        <taxon>Chlorophyta</taxon>
        <taxon>core chlorophytes</taxon>
        <taxon>Trebouxiophyceae</taxon>
        <taxon>Chlorellales</taxon>
        <taxon>Chlorellaceae</taxon>
        <taxon>Apatococcus</taxon>
    </lineage>
</organism>
<comment type="caution">
    <text evidence="2">The sequence shown here is derived from an EMBL/GenBank/DDBJ whole genome shotgun (WGS) entry which is preliminary data.</text>
</comment>
<evidence type="ECO:0000313" key="2">
    <source>
        <dbReference type="EMBL" id="KAK9852559.1"/>
    </source>
</evidence>
<evidence type="ECO:0000313" key="3">
    <source>
        <dbReference type="Proteomes" id="UP001485043"/>
    </source>
</evidence>
<protein>
    <submittedName>
        <fullName evidence="2">Uncharacterized protein</fullName>
    </submittedName>
</protein>
<dbReference type="AlphaFoldDB" id="A0AAW1SR95"/>
<keyword evidence="1" id="KW-0175">Coiled coil</keyword>
<dbReference type="EMBL" id="JALJOV010001189">
    <property type="protein sequence ID" value="KAK9852559.1"/>
    <property type="molecule type" value="Genomic_DNA"/>
</dbReference>
<sequence>MTTSSTGDHPAEQVATLALAASGREAMQEAGVQAWLPSAVAQLRRALEQHQSKLKQHAIGHQQAAASVQRDAEAAVNAARAAEAAAWTLGHKAGQGDRAALLEQHKARLDQAGKLEADTASAEQKALDLEQQLRDACSQLQLLDQDQGDATSSLQQACEELQAQLEQRTAQAQAAEAKTMQLLKDVQTAREAEQAAVRHWEIERDAVKCTLQQLEDEQSRSRQQHMGLAQANAQTAVSNAYVAAILHCRWPVELMIGSGLARE</sequence>
<dbReference type="Proteomes" id="UP001485043">
    <property type="component" value="Unassembled WGS sequence"/>
</dbReference>
<feature type="coiled-coil region" evidence="1">
    <location>
        <begin position="112"/>
        <end position="224"/>
    </location>
</feature>
<keyword evidence="3" id="KW-1185">Reference proteome</keyword>
<proteinExistence type="predicted"/>
<accession>A0AAW1SR95</accession>
<name>A0AAW1SR95_9CHLO</name>